<keyword evidence="1" id="KW-0175">Coiled coil</keyword>
<dbReference type="Proteomes" id="UP000218542">
    <property type="component" value="Unassembled WGS sequence"/>
</dbReference>
<evidence type="ECO:0000313" key="4">
    <source>
        <dbReference type="Proteomes" id="UP000218542"/>
    </source>
</evidence>
<organism evidence="3 4">
    <name type="scientific">Candidatus Scalindua japonica</name>
    <dbReference type="NCBI Taxonomy" id="1284222"/>
    <lineage>
        <taxon>Bacteria</taxon>
        <taxon>Pseudomonadati</taxon>
        <taxon>Planctomycetota</taxon>
        <taxon>Candidatus Brocadiia</taxon>
        <taxon>Candidatus Brocadiales</taxon>
        <taxon>Candidatus Scalinduaceae</taxon>
        <taxon>Candidatus Scalindua</taxon>
    </lineage>
</organism>
<keyword evidence="2" id="KW-0472">Membrane</keyword>
<accession>A0A286U022</accession>
<evidence type="ECO:0000313" key="3">
    <source>
        <dbReference type="EMBL" id="GAX61411.1"/>
    </source>
</evidence>
<dbReference type="EMBL" id="BAOS01000022">
    <property type="protein sequence ID" value="GAX61411.1"/>
    <property type="molecule type" value="Genomic_DNA"/>
</dbReference>
<keyword evidence="2" id="KW-0812">Transmembrane</keyword>
<dbReference type="AlphaFoldDB" id="A0A286U022"/>
<gene>
    <name evidence="3" type="ORF">SCALIN_C22_0122</name>
</gene>
<keyword evidence="2" id="KW-1133">Transmembrane helix</keyword>
<proteinExistence type="predicted"/>
<evidence type="ECO:0000256" key="1">
    <source>
        <dbReference type="SAM" id="Coils"/>
    </source>
</evidence>
<reference evidence="4" key="1">
    <citation type="journal article" date="2017" name="Environ. Microbiol. Rep.">
        <title>Genetic Diversity of Marine Anaerobic Ammonium-Oxidizing Bacteria as Revealed by Genomic and Proteomic Analyses of 'Candidatus Scalindua japonica'.</title>
        <authorList>
            <person name="Oshiki M."/>
            <person name="Mizuto K."/>
            <person name="Kimura Z."/>
            <person name="Kindaichi T."/>
            <person name="Satoh H."/>
            <person name="Okabe S."/>
        </authorList>
    </citation>
    <scope>NUCLEOTIDE SEQUENCE [LARGE SCALE GENOMIC DNA]</scope>
    <source>
        <strain evidence="4">husup-a2</strain>
    </source>
</reference>
<sequence>MDNRMNIPGIKTDKAWLSVGLGMVFVIVFYLVVVSPFRTRNAEKREGLERLLTRLERYENKGYKIRNENWIKAEKAKLKEIKKAQHEYELFYQERDSYLEKIFESVNGEEIKDEALWTNRYIHGINVLLDKIKMREISFAENALPFRRWNLQIPTWDQIAPEQKRFWIIEELVNIILNEELKVDYLGGINFDTGNTKSANANTERYDVIPFTLKVSMNVTSLLLLINEFLKSKLSFEIKSIGIHGELNRVRILEGAEEPLRPGLPEERKGPRPSSVVDVVIHAFVPDFKTGNK</sequence>
<keyword evidence="4" id="KW-1185">Reference proteome</keyword>
<protein>
    <submittedName>
        <fullName evidence="3">Uncharacterized protein</fullName>
    </submittedName>
</protein>
<comment type="caution">
    <text evidence="3">The sequence shown here is derived from an EMBL/GenBank/DDBJ whole genome shotgun (WGS) entry which is preliminary data.</text>
</comment>
<feature type="coiled-coil region" evidence="1">
    <location>
        <begin position="41"/>
        <end position="68"/>
    </location>
</feature>
<evidence type="ECO:0000256" key="2">
    <source>
        <dbReference type="SAM" id="Phobius"/>
    </source>
</evidence>
<name>A0A286U022_9BACT</name>
<feature type="transmembrane region" description="Helical" evidence="2">
    <location>
        <begin position="15"/>
        <end position="37"/>
    </location>
</feature>